<protein>
    <submittedName>
        <fullName evidence="3">3-phytase</fullName>
    </submittedName>
</protein>
<evidence type="ECO:0000313" key="3">
    <source>
        <dbReference type="EMBL" id="BDU03661.1"/>
    </source>
</evidence>
<feature type="domain" description="Phytase-like" evidence="2">
    <location>
        <begin position="51"/>
        <end position="351"/>
    </location>
</feature>
<dbReference type="Pfam" id="PF13449">
    <property type="entry name" value="Phytase-like"/>
    <property type="match status" value="1"/>
</dbReference>
<feature type="chain" id="PRO_5046889112" evidence="1">
    <location>
        <begin position="25"/>
        <end position="365"/>
    </location>
</feature>
<accession>A0ABM8D874</accession>
<name>A0ABM8D874_9NOCA</name>
<feature type="signal peptide" evidence="1">
    <location>
        <begin position="1"/>
        <end position="24"/>
    </location>
</feature>
<organism evidence="3 4">
    <name type="scientific">Nocardia sputorum</name>
    <dbReference type="NCBI Taxonomy" id="2984338"/>
    <lineage>
        <taxon>Bacteria</taxon>
        <taxon>Bacillati</taxon>
        <taxon>Actinomycetota</taxon>
        <taxon>Actinomycetes</taxon>
        <taxon>Mycobacteriales</taxon>
        <taxon>Nocardiaceae</taxon>
        <taxon>Nocardia</taxon>
    </lineage>
</organism>
<evidence type="ECO:0000259" key="2">
    <source>
        <dbReference type="Pfam" id="PF13449"/>
    </source>
</evidence>
<dbReference type="Proteomes" id="UP001317870">
    <property type="component" value="Chromosome"/>
</dbReference>
<dbReference type="InterPro" id="IPR027372">
    <property type="entry name" value="Phytase-like_dom"/>
</dbReference>
<proteinExistence type="predicted"/>
<dbReference type="RefSeq" id="WP_281876836.1">
    <property type="nucleotide sequence ID" value="NZ_AP026978.1"/>
</dbReference>
<reference evidence="3 4" key="1">
    <citation type="submission" date="2022-11" db="EMBL/GenBank/DDBJ databases">
        <title>Genome Sequencing of Nocardia sp. ON39_IFM12276 and assembly.</title>
        <authorList>
            <person name="Shimojima M."/>
            <person name="Toyokawa M."/>
            <person name="Uesaka K."/>
        </authorList>
    </citation>
    <scope>NUCLEOTIDE SEQUENCE [LARGE SCALE GENOMIC DNA]</scope>
    <source>
        <strain evidence="3 4">IFM 12276</strain>
    </source>
</reference>
<sequence>MPRHSRHVLIAGCALALASGPVAAADPVTAPSVRLLGEQTIASNSDFEGTVVGGLSGIDYSPRTGEYVLISDDRSSKNPARYYTARIEVGEGGVGPVTLTGTRPLPTATGAVYPPMSVDPEEIRVDPWTGDYYWTQEGERTGMVLDDPSVRITHPDGSYAGELPIPDNERMRPDTGPRRNATLEGATFLAAGALFATSMEGPLLPDGPAATTTSGALTRITIQARSGPLLAQYAYPVEPVFAESRPEPGRGETGIASILAADPLDPTKLLVLERSYSPGTPNKIRVYEADLSAATNILDAPIGAARPASKRLLIDLDDVGLSAVDNVEGMTWGPRLPSGERTLVLVSDDNFDSRQVTQVIALAIA</sequence>
<gene>
    <name evidence="3" type="ORF">IFM12276_66890</name>
</gene>
<evidence type="ECO:0000313" key="4">
    <source>
        <dbReference type="Proteomes" id="UP001317870"/>
    </source>
</evidence>
<dbReference type="EMBL" id="AP026978">
    <property type="protein sequence ID" value="BDU03661.1"/>
    <property type="molecule type" value="Genomic_DNA"/>
</dbReference>
<keyword evidence="1" id="KW-0732">Signal</keyword>
<keyword evidence="4" id="KW-1185">Reference proteome</keyword>
<evidence type="ECO:0000256" key="1">
    <source>
        <dbReference type="SAM" id="SignalP"/>
    </source>
</evidence>